<dbReference type="InterPro" id="IPR011611">
    <property type="entry name" value="PfkB_dom"/>
</dbReference>
<dbReference type="AlphaFoldDB" id="A0A290Q8Z5"/>
<keyword evidence="2" id="KW-0808">Transferase</keyword>
<evidence type="ECO:0000313" key="5">
    <source>
        <dbReference type="EMBL" id="ATC64913.1"/>
    </source>
</evidence>
<evidence type="ECO:0000256" key="2">
    <source>
        <dbReference type="ARBA" id="ARBA00022679"/>
    </source>
</evidence>
<dbReference type="InterPro" id="IPR002173">
    <property type="entry name" value="Carboh/pur_kinase_PfkB_CS"/>
</dbReference>
<dbReference type="InterPro" id="IPR029056">
    <property type="entry name" value="Ribokinase-like"/>
</dbReference>
<evidence type="ECO:0000259" key="4">
    <source>
        <dbReference type="Pfam" id="PF00294"/>
    </source>
</evidence>
<proteinExistence type="inferred from homology"/>
<dbReference type="OrthoDB" id="9775849at2"/>
<dbReference type="InterPro" id="IPR052700">
    <property type="entry name" value="Carb_kinase_PfkB-like"/>
</dbReference>
<keyword evidence="3 5" id="KW-0418">Kinase</keyword>
<dbReference type="SUPFAM" id="SSF53613">
    <property type="entry name" value="Ribokinase-like"/>
    <property type="match status" value="1"/>
</dbReference>
<name>A0A290Q8Z5_9BACT</name>
<dbReference type="Pfam" id="PF00294">
    <property type="entry name" value="PfkB"/>
    <property type="match status" value="1"/>
</dbReference>
<evidence type="ECO:0000256" key="3">
    <source>
        <dbReference type="ARBA" id="ARBA00022777"/>
    </source>
</evidence>
<dbReference type="Proteomes" id="UP000217265">
    <property type="component" value="Chromosome"/>
</dbReference>
<sequence length="343" mass="35891">MTLPIQPSPAPLDLIGVGAPIMDLVVGVPDSFLVEAKGEKGGMVMVDADEMARLVAKLPQPPAITPGGSAANTTFNATRLGLKTAFIGKLGNDELARMYEARFASTGVATDRFKRGTIANACCLILTTPDTQRTMRTYLGAVMTLSPDEISPADFAAARHVHIEGYVVFNQALAEKILTSARAAGCTVGLSFASFEVVGASRDWLLNQLKLGLAVSFANEDEAKALFPDLPANTLEDYAAHAKRLASFGGTAAITLGKDGAWIARGSELHRVAPVVVTDAVDSNGAGDAWAAGFLSAWLRGQSLEACGKVASLVGAETVRHMGPIIPDGKWNDVAARAKSLSK</sequence>
<dbReference type="EMBL" id="CP023344">
    <property type="protein sequence ID" value="ATC64913.1"/>
    <property type="molecule type" value="Genomic_DNA"/>
</dbReference>
<evidence type="ECO:0000313" key="6">
    <source>
        <dbReference type="Proteomes" id="UP000217265"/>
    </source>
</evidence>
<dbReference type="Gene3D" id="3.40.1190.20">
    <property type="match status" value="1"/>
</dbReference>
<protein>
    <submittedName>
        <fullName evidence="5">Adenosine kinase</fullName>
    </submittedName>
</protein>
<dbReference type="PANTHER" id="PTHR43320">
    <property type="entry name" value="SUGAR KINASE"/>
    <property type="match status" value="1"/>
</dbReference>
<dbReference type="KEGG" id="vbh:CMV30_13570"/>
<comment type="similarity">
    <text evidence="1">Belongs to the carbohydrate kinase PfkB family.</text>
</comment>
<keyword evidence="6" id="KW-1185">Reference proteome</keyword>
<dbReference type="RefSeq" id="WP_096056544.1">
    <property type="nucleotide sequence ID" value="NZ_CP023344.1"/>
</dbReference>
<reference evidence="5 6" key="1">
    <citation type="submission" date="2017-09" db="EMBL/GenBank/DDBJ databases">
        <title>Complete genome sequence of Verrucomicrobial strain HZ-65, isolated from freshwater.</title>
        <authorList>
            <person name="Choi A."/>
        </authorList>
    </citation>
    <scope>NUCLEOTIDE SEQUENCE [LARGE SCALE GENOMIC DNA]</scope>
    <source>
        <strain evidence="5 6">HZ-65</strain>
    </source>
</reference>
<dbReference type="GO" id="GO:0016301">
    <property type="term" value="F:kinase activity"/>
    <property type="evidence" value="ECO:0007669"/>
    <property type="project" value="UniProtKB-KW"/>
</dbReference>
<evidence type="ECO:0000256" key="1">
    <source>
        <dbReference type="ARBA" id="ARBA00010688"/>
    </source>
</evidence>
<accession>A0A290Q8Z5</accession>
<feature type="domain" description="Carbohydrate kinase PfkB" evidence="4">
    <location>
        <begin position="57"/>
        <end position="327"/>
    </location>
</feature>
<gene>
    <name evidence="5" type="ORF">CMV30_13570</name>
</gene>
<dbReference type="CDD" id="cd01168">
    <property type="entry name" value="adenosine_kinase"/>
    <property type="match status" value="1"/>
</dbReference>
<dbReference type="PANTHER" id="PTHR43320:SF1">
    <property type="entry name" value="OS01G0105900 PROTEIN"/>
    <property type="match status" value="1"/>
</dbReference>
<dbReference type="PROSITE" id="PS00584">
    <property type="entry name" value="PFKB_KINASES_2"/>
    <property type="match status" value="1"/>
</dbReference>
<organism evidence="5 6">
    <name type="scientific">Nibricoccus aquaticus</name>
    <dbReference type="NCBI Taxonomy" id="2576891"/>
    <lineage>
        <taxon>Bacteria</taxon>
        <taxon>Pseudomonadati</taxon>
        <taxon>Verrucomicrobiota</taxon>
        <taxon>Opitutia</taxon>
        <taxon>Opitutales</taxon>
        <taxon>Opitutaceae</taxon>
        <taxon>Nibricoccus</taxon>
    </lineage>
</organism>